<evidence type="ECO:0008006" key="4">
    <source>
        <dbReference type="Google" id="ProtNLM"/>
    </source>
</evidence>
<dbReference type="InterPro" id="IPR005322">
    <property type="entry name" value="Peptidase_C69"/>
</dbReference>
<protein>
    <recommendedName>
        <fullName evidence="4">Secernin-3</fullName>
    </recommendedName>
</protein>
<dbReference type="GO" id="GO:0070004">
    <property type="term" value="F:cysteine-type exopeptidase activity"/>
    <property type="evidence" value="ECO:0007669"/>
    <property type="project" value="InterPro"/>
</dbReference>
<comment type="caution">
    <text evidence="2">The sequence shown here is derived from an EMBL/GenBank/DDBJ whole genome shotgun (WGS) entry which is preliminary data.</text>
</comment>
<dbReference type="Gene3D" id="3.60.60.10">
    <property type="entry name" value="Penicillin V Acylase, Chain A"/>
    <property type="match status" value="1"/>
</dbReference>
<dbReference type="AlphaFoldDB" id="A0AAD7Z306"/>
<dbReference type="Proteomes" id="UP001231518">
    <property type="component" value="Chromosome 1"/>
</dbReference>
<dbReference type="GO" id="GO:0016805">
    <property type="term" value="F:dipeptidase activity"/>
    <property type="evidence" value="ECO:0007669"/>
    <property type="project" value="InterPro"/>
</dbReference>
<comment type="similarity">
    <text evidence="1">Belongs to the peptidase C69 family. Secernin subfamily.</text>
</comment>
<organism evidence="2 3">
    <name type="scientific">Mythimna separata</name>
    <name type="common">Oriental armyworm</name>
    <name type="synonym">Pseudaletia separata</name>
    <dbReference type="NCBI Taxonomy" id="271217"/>
    <lineage>
        <taxon>Eukaryota</taxon>
        <taxon>Metazoa</taxon>
        <taxon>Ecdysozoa</taxon>
        <taxon>Arthropoda</taxon>
        <taxon>Hexapoda</taxon>
        <taxon>Insecta</taxon>
        <taxon>Pterygota</taxon>
        <taxon>Neoptera</taxon>
        <taxon>Endopterygota</taxon>
        <taxon>Lepidoptera</taxon>
        <taxon>Glossata</taxon>
        <taxon>Ditrysia</taxon>
        <taxon>Noctuoidea</taxon>
        <taxon>Noctuidae</taxon>
        <taxon>Noctuinae</taxon>
        <taxon>Hadenini</taxon>
        <taxon>Mythimna</taxon>
    </lineage>
</organism>
<reference evidence="2" key="1">
    <citation type="submission" date="2023-03" db="EMBL/GenBank/DDBJ databases">
        <title>Chromosome-level genomes of two armyworms, Mythimna separata and Mythimna loreyi, provide insights into the biosynthesis and reception of sex pheromones.</title>
        <authorList>
            <person name="Zhao H."/>
        </authorList>
    </citation>
    <scope>NUCLEOTIDE SEQUENCE</scope>
    <source>
        <strain evidence="2">BeijingLab</strain>
        <tissue evidence="2">Pupa</tissue>
    </source>
</reference>
<dbReference type="EMBL" id="JARGEI010000001">
    <property type="protein sequence ID" value="KAJ8737227.1"/>
    <property type="molecule type" value="Genomic_DNA"/>
</dbReference>
<keyword evidence="3" id="KW-1185">Reference proteome</keyword>
<name>A0AAD7Z306_MYTSE</name>
<evidence type="ECO:0000256" key="1">
    <source>
        <dbReference type="ARBA" id="ARBA00005705"/>
    </source>
</evidence>
<gene>
    <name evidence="2" type="ORF">PYW07_000498</name>
</gene>
<proteinExistence type="inferred from homology"/>
<evidence type="ECO:0000313" key="3">
    <source>
        <dbReference type="Proteomes" id="UP001231518"/>
    </source>
</evidence>
<evidence type="ECO:0000313" key="2">
    <source>
        <dbReference type="EMBL" id="KAJ8737227.1"/>
    </source>
</evidence>
<dbReference type="Pfam" id="PF03577">
    <property type="entry name" value="Peptidase_C69"/>
    <property type="match status" value="1"/>
</dbReference>
<sequence length="414" mass="46738">MLSKFPKSCDCFVVLPPLTKNNTVIFGKNSDRPQHEVQDVVLIKGGMRDIKLKCTYITVDGVSPVNNIIVSKPAWMWGAEMGANDKNVVIGNEAVWTKNNEGDGDARPKRLLGMDLVRLALERSSSAEGAVDIITSLLEKYGQGGPCSEYDDSHFYHNSFLIADPKEAWVLETSGKIWAAEKLEGGYRNISNGLTITTKMDKTCENLIEKTKRLHLWDGQGEFNFMQCYSSGGDEQRQREGTRLLKEYTKSPGFSVQDMMKILRHKESRICRSCDDTFPTQGSQVSCLSPTNVNVHWFTATPDPGMSFYKPFVFTQNVKPLPKEVVSPMDMPRRPHHLYKIHVGRIGRSEDAQTTRGCKRLEAARIAQMEKYLETPAGQSNLEELDDLFKECIADEIDLYFEPTDDEEEEEDAD</sequence>
<dbReference type="PANTHER" id="PTHR12994">
    <property type="entry name" value="SECERNIN"/>
    <property type="match status" value="1"/>
</dbReference>
<dbReference type="PANTHER" id="PTHR12994:SF17">
    <property type="entry name" value="LD30995P"/>
    <property type="match status" value="1"/>
</dbReference>
<accession>A0AAD7Z306</accession>
<dbReference type="GO" id="GO:0006508">
    <property type="term" value="P:proteolysis"/>
    <property type="evidence" value="ECO:0007669"/>
    <property type="project" value="InterPro"/>
</dbReference>